<proteinExistence type="predicted"/>
<sequence length="95" mass="10844">ALMIVFSAVGCKTIPPAENVKWLMPKKPEKYTVVSVPIYKNQPFTPEQNGIFIDEESANNLLLNIDGLDAYIQKQEKLIQEMKRYYNANKIGVIK</sequence>
<comment type="caution">
    <text evidence="1">The sequence shown here is derived from an EMBL/GenBank/DDBJ whole genome shotgun (WGS) entry which is preliminary data.</text>
</comment>
<organism evidence="1">
    <name type="scientific">marine sediment metagenome</name>
    <dbReference type="NCBI Taxonomy" id="412755"/>
    <lineage>
        <taxon>unclassified sequences</taxon>
        <taxon>metagenomes</taxon>
        <taxon>ecological metagenomes</taxon>
    </lineage>
</organism>
<dbReference type="EMBL" id="BARS01047078">
    <property type="protein sequence ID" value="GAG36120.1"/>
    <property type="molecule type" value="Genomic_DNA"/>
</dbReference>
<accession>X0WZH1</accession>
<name>X0WZH1_9ZZZZ</name>
<feature type="non-terminal residue" evidence="1">
    <location>
        <position position="1"/>
    </location>
</feature>
<gene>
    <name evidence="1" type="ORF">S01H1_70766</name>
</gene>
<reference evidence="1" key="1">
    <citation type="journal article" date="2014" name="Front. Microbiol.">
        <title>High frequency of phylogenetically diverse reductive dehalogenase-homologous genes in deep subseafloor sedimentary metagenomes.</title>
        <authorList>
            <person name="Kawai M."/>
            <person name="Futagami T."/>
            <person name="Toyoda A."/>
            <person name="Takaki Y."/>
            <person name="Nishi S."/>
            <person name="Hori S."/>
            <person name="Arai W."/>
            <person name="Tsubouchi T."/>
            <person name="Morono Y."/>
            <person name="Uchiyama I."/>
            <person name="Ito T."/>
            <person name="Fujiyama A."/>
            <person name="Inagaki F."/>
            <person name="Takami H."/>
        </authorList>
    </citation>
    <scope>NUCLEOTIDE SEQUENCE</scope>
    <source>
        <strain evidence="1">Expedition CK06-06</strain>
    </source>
</reference>
<protein>
    <submittedName>
        <fullName evidence="1">Uncharacterized protein</fullName>
    </submittedName>
</protein>
<evidence type="ECO:0000313" key="1">
    <source>
        <dbReference type="EMBL" id="GAG36120.1"/>
    </source>
</evidence>
<dbReference type="AlphaFoldDB" id="X0WZH1"/>